<feature type="region of interest" description="Disordered" evidence="1">
    <location>
        <begin position="60"/>
        <end position="125"/>
    </location>
</feature>
<feature type="region of interest" description="Disordered" evidence="1">
    <location>
        <begin position="886"/>
        <end position="959"/>
    </location>
</feature>
<gene>
    <name evidence="2" type="ORF">CKAN_02673600</name>
</gene>
<feature type="region of interest" description="Disordered" evidence="1">
    <location>
        <begin position="430"/>
        <end position="449"/>
    </location>
</feature>
<feature type="compositionally biased region" description="Polar residues" evidence="1">
    <location>
        <begin position="60"/>
        <end position="79"/>
    </location>
</feature>
<dbReference type="EMBL" id="QPKB01000013">
    <property type="protein sequence ID" value="RWR97309.1"/>
    <property type="molecule type" value="Genomic_DNA"/>
</dbReference>
<protein>
    <submittedName>
        <fullName evidence="2">Zinc finger protein</fullName>
    </submittedName>
</protein>
<evidence type="ECO:0000313" key="2">
    <source>
        <dbReference type="EMBL" id="RWR97309.1"/>
    </source>
</evidence>
<evidence type="ECO:0000256" key="1">
    <source>
        <dbReference type="SAM" id="MobiDB-lite"/>
    </source>
</evidence>
<feature type="compositionally biased region" description="Polar residues" evidence="1">
    <location>
        <begin position="430"/>
        <end position="445"/>
    </location>
</feature>
<sequence length="1119" mass="122552">MGFLDVGIPANFDLYFMTDWKSCMIGQERRQNLNVKMINNEVVITYKRKRPSSQLKLSHELNGTNSSLEPLNSISSTRFTRNDEPGNLSEKQKGHDLKHSPPGKQLCSPCSEPQNSGKLVQQQIQEPKKARDINCLERCEMGSITLRSRKVLLKLNPGESASSESKDGPLQVEASLGKKSESTQINFYSNLSSGFMCDAKCVEGSLGSQLEDPTKSSRSACADSSIERKCEIGCIPDVSLSGDSPEANILSYKVKSSITCTDSHPKKFSNPVIIYSRKAKKKCVEGATTQKKLIDENRLSVVGWGNSASNVSSLHQEASERCDSVNQSIAVVLEMNQLLIHRQDGQEEIACKEEDHTLHSTLSGGASETKISGGDADHKQKTWRYTSVGSSVVEGVQELDSLFHLPSSHPKPDDPIQEDHCHPQFMETSSADISNEAKQSTSPKSGASIGEEFRVTSYVPTKKSEGITKFDDILDGGTLAQLQLDLSVAPPCLLSPIKGESKQKMHIDPANPSNANHSIVLHEGTVEIPDETVQEVDCHSTPNDENPCSSTTEDGINCEQACDNGKVSSALSVSVSRQAPCQQCVSVDIPDDAVPLACISQGTNPCSDFPGRVFLPQSSFKETACEQTPTKTSLCPPQFLGLSLPMNKNSGADTVKDFPSTSMSSSIFENRSSIHRWTPGWQDLLSSSASNKNLLIDRHRQLIDNSVMREGFLRGSPVSSLGKFKGSANQWSEEELDFLWIGVRRHGRGNWEAMLKDPKLHFSEWRVAEDLAEQWHVEQSKLLNVTQFQPVRSSKADFFPTSSGGFLAKAGTRSWCCGYDVEHHVTKFPALRTETELSLGDVYVQKEERTQKRYPFHLSGPASALPLSKNDNSNFPVGITNSVLQNMGAKQQKTVKGQRSHRYSDRRQAKYDTGSSSLQRKLDDISVSNSPWSGEMPSQGKNKGTLNEDLPAGSPNQGNLPHWLREAFSMPQRSTGPGPAVPSSVPVIAHSVSLLYNDKPMIPPFSDPCMVPPPPKDFRQMVKSRTNNKIANLRVSDISGSVPCHPASSTNVSWMEARLGLDSSTLIPATATDNRVSDEKYAGNLNKACSAPVRPDDLIVIDSDASSEETISDDRSGRH</sequence>
<dbReference type="SUPFAM" id="SSF46689">
    <property type="entry name" value="Homeodomain-like"/>
    <property type="match status" value="1"/>
</dbReference>
<evidence type="ECO:0000313" key="3">
    <source>
        <dbReference type="Proteomes" id="UP000283530"/>
    </source>
</evidence>
<dbReference type="Gene3D" id="1.10.10.60">
    <property type="entry name" value="Homeodomain-like"/>
    <property type="match status" value="1"/>
</dbReference>
<dbReference type="STRING" id="337451.A0A3S3NZ97"/>
<name>A0A3S3NZ97_9MAGN</name>
<accession>A0A3S3NZ97</accession>
<comment type="caution">
    <text evidence="2">The sequence shown here is derived from an EMBL/GenBank/DDBJ whole genome shotgun (WGS) entry which is preliminary data.</text>
</comment>
<reference evidence="2 3" key="1">
    <citation type="journal article" date="2019" name="Nat. Plants">
        <title>Stout camphor tree genome fills gaps in understanding of flowering plant genome evolution.</title>
        <authorList>
            <person name="Chaw S.M."/>
            <person name="Liu Y.C."/>
            <person name="Wu Y.W."/>
            <person name="Wang H.Y."/>
            <person name="Lin C.I."/>
            <person name="Wu C.S."/>
            <person name="Ke H.M."/>
            <person name="Chang L.Y."/>
            <person name="Hsu C.Y."/>
            <person name="Yang H.T."/>
            <person name="Sudianto E."/>
            <person name="Hsu M.H."/>
            <person name="Wu K.P."/>
            <person name="Wang L.N."/>
            <person name="Leebens-Mack J.H."/>
            <person name="Tsai I.J."/>
        </authorList>
    </citation>
    <scope>NUCLEOTIDE SEQUENCE [LARGE SCALE GENOMIC DNA]</scope>
    <source>
        <strain evidence="3">cv. Chaw 1501</strain>
        <tissue evidence="2">Young leaves</tissue>
    </source>
</reference>
<dbReference type="Proteomes" id="UP000283530">
    <property type="component" value="Unassembled WGS sequence"/>
</dbReference>
<dbReference type="InterPro" id="IPR009057">
    <property type="entry name" value="Homeodomain-like_sf"/>
</dbReference>
<feature type="compositionally biased region" description="Polar residues" evidence="1">
    <location>
        <begin position="886"/>
        <end position="895"/>
    </location>
</feature>
<dbReference type="AlphaFoldDB" id="A0A3S3NZ97"/>
<proteinExistence type="predicted"/>
<organism evidence="2 3">
    <name type="scientific">Cinnamomum micranthum f. kanehirae</name>
    <dbReference type="NCBI Taxonomy" id="337451"/>
    <lineage>
        <taxon>Eukaryota</taxon>
        <taxon>Viridiplantae</taxon>
        <taxon>Streptophyta</taxon>
        <taxon>Embryophyta</taxon>
        <taxon>Tracheophyta</taxon>
        <taxon>Spermatophyta</taxon>
        <taxon>Magnoliopsida</taxon>
        <taxon>Magnoliidae</taxon>
        <taxon>Laurales</taxon>
        <taxon>Lauraceae</taxon>
        <taxon>Cinnamomum</taxon>
    </lineage>
</organism>
<dbReference type="OrthoDB" id="608866at2759"/>
<feature type="compositionally biased region" description="Polar residues" evidence="1">
    <location>
        <begin position="111"/>
        <end position="125"/>
    </location>
</feature>
<dbReference type="CDD" id="cd11660">
    <property type="entry name" value="SANT_TRF"/>
    <property type="match status" value="1"/>
</dbReference>
<keyword evidence="3" id="KW-1185">Reference proteome</keyword>
<feature type="compositionally biased region" description="Basic and acidic residues" evidence="1">
    <location>
        <begin position="80"/>
        <end position="99"/>
    </location>
</feature>